<proteinExistence type="predicted"/>
<comment type="caution">
    <text evidence="1">The sequence shown here is derived from an EMBL/GenBank/DDBJ whole genome shotgun (WGS) entry which is preliminary data.</text>
</comment>
<organism evidence="1 2">
    <name type="scientific">Oceanobacillus picturae</name>
    <dbReference type="NCBI Taxonomy" id="171693"/>
    <lineage>
        <taxon>Bacteria</taxon>
        <taxon>Bacillati</taxon>
        <taxon>Bacillota</taxon>
        <taxon>Bacilli</taxon>
        <taxon>Bacillales</taxon>
        <taxon>Bacillaceae</taxon>
        <taxon>Oceanobacillus</taxon>
    </lineage>
</organism>
<dbReference type="EMBL" id="CCAX010000002">
    <property type="protein sequence ID" value="CDO04302.1"/>
    <property type="molecule type" value="Genomic_DNA"/>
</dbReference>
<accession>W9AN14</accession>
<keyword evidence="2" id="KW-1185">Reference proteome</keyword>
<evidence type="ECO:0008006" key="3">
    <source>
        <dbReference type="Google" id="ProtNLM"/>
    </source>
</evidence>
<dbReference type="RefSeq" id="WP_036577311.1">
    <property type="nucleotide sequence ID" value="NZ_CABLBW010000002.1"/>
</dbReference>
<gene>
    <name evidence="1" type="ORF">BN988_02856</name>
</gene>
<protein>
    <recommendedName>
        <fullName evidence="3">Swt1-like HEPN domain-containing protein</fullName>
    </recommendedName>
</protein>
<reference evidence="1" key="1">
    <citation type="submission" date="2014-03" db="EMBL/GenBank/DDBJ databases">
        <title>Draft genome sequencing of Oceanobacillus picturae strain S1 isolated from human gut.</title>
        <authorList>
            <person name="Croce O."/>
            <person name="Lagier J.C."/>
            <person name="Raoult D."/>
        </authorList>
    </citation>
    <scope>NUCLEOTIDE SEQUENCE [LARGE SCALE GENOMIC DNA]</scope>
    <source>
        <strain evidence="1">S1</strain>
    </source>
</reference>
<evidence type="ECO:0000313" key="1">
    <source>
        <dbReference type="EMBL" id="CDO04302.1"/>
    </source>
</evidence>
<reference evidence="1" key="2">
    <citation type="submission" date="2014-03" db="EMBL/GenBank/DDBJ databases">
        <authorList>
            <person name="Urmite Genomes"/>
        </authorList>
    </citation>
    <scope>NUCLEOTIDE SEQUENCE</scope>
    <source>
        <strain evidence="1">S1</strain>
    </source>
</reference>
<dbReference type="Proteomes" id="UP000028863">
    <property type="component" value="Unassembled WGS sequence"/>
</dbReference>
<name>W9AN14_9BACI</name>
<evidence type="ECO:0000313" key="2">
    <source>
        <dbReference type="Proteomes" id="UP000028863"/>
    </source>
</evidence>
<dbReference type="AlphaFoldDB" id="W9AN14"/>
<sequence>MITEQDVKLMQTAYGLLYELENSMRIYIKEKMEECYGIHWHHYAPRKVLKRPPSKAFESLLFSEYESYFRNYPNAFKNIPSELYTKLYQLYPIRNKVAHNHTLSLSEYEMLEQYAAFLIKCMDNEHHKSLVTS</sequence>